<dbReference type="InterPro" id="IPR002220">
    <property type="entry name" value="DapA-like"/>
</dbReference>
<reference evidence="4 5" key="1">
    <citation type="journal article" date="2015" name="BMC Genomics">
        <title>Insights from the genome of Ophiocordyceps polyrhachis-furcata to pathogenicity and host specificity in insect fungi.</title>
        <authorList>
            <person name="Wichadakul D."/>
            <person name="Kobmoo N."/>
            <person name="Ingsriswang S."/>
            <person name="Tangphatsornruang S."/>
            <person name="Chantasingh D."/>
            <person name="Luangsa-ard J.J."/>
            <person name="Eurwilaichitr L."/>
        </authorList>
    </citation>
    <scope>NUCLEOTIDE SEQUENCE [LARGE SCALE GENOMIC DNA]</scope>
    <source>
        <strain evidence="4 5">BCC 54312</strain>
    </source>
</reference>
<dbReference type="CDD" id="cd00408">
    <property type="entry name" value="DHDPS-like"/>
    <property type="match status" value="1"/>
</dbReference>
<accession>A0A367LET8</accession>
<dbReference type="PRINTS" id="PR00146">
    <property type="entry name" value="DHPICSNTHASE"/>
</dbReference>
<keyword evidence="1" id="KW-0456">Lyase</keyword>
<evidence type="ECO:0000256" key="1">
    <source>
        <dbReference type="PIRNR" id="PIRNR001365"/>
    </source>
</evidence>
<dbReference type="OrthoDB" id="191315at2759"/>
<evidence type="ECO:0000256" key="3">
    <source>
        <dbReference type="PIRSR" id="PIRSR001365-2"/>
    </source>
</evidence>
<protein>
    <recommendedName>
        <fullName evidence="6">Dihydrodipicolinate synthase</fullName>
    </recommendedName>
</protein>
<comment type="similarity">
    <text evidence="1">Belongs to the DapA family.</text>
</comment>
<dbReference type="PANTHER" id="PTHR12128">
    <property type="entry name" value="DIHYDRODIPICOLINATE SYNTHASE"/>
    <property type="match status" value="1"/>
</dbReference>
<feature type="active site" description="Proton donor/acceptor" evidence="2">
    <location>
        <position position="148"/>
    </location>
</feature>
<evidence type="ECO:0000313" key="5">
    <source>
        <dbReference type="Proteomes" id="UP000253664"/>
    </source>
</evidence>
<dbReference type="GO" id="GO:0008840">
    <property type="term" value="F:4-hydroxy-tetrahydrodipicolinate synthase activity"/>
    <property type="evidence" value="ECO:0007669"/>
    <property type="project" value="TreeGrafter"/>
</dbReference>
<gene>
    <name evidence="4" type="ORF">L249_1321</name>
</gene>
<dbReference type="SUPFAM" id="SSF51569">
    <property type="entry name" value="Aldolase"/>
    <property type="match status" value="1"/>
</dbReference>
<dbReference type="EMBL" id="LKCN02000007">
    <property type="protein sequence ID" value="RCI12944.1"/>
    <property type="molecule type" value="Genomic_DNA"/>
</dbReference>
<dbReference type="STRING" id="1330021.A0A367LET8"/>
<dbReference type="InterPro" id="IPR013785">
    <property type="entry name" value="Aldolase_TIM"/>
</dbReference>
<sequence>MPPPKIDKLRPGIYVPTVAFFTAPDQDKIDVDATKAHVRRLVQAAVAGVVVQGSSGEAVHLDRQERNAVTRATRCALDGTAVALVAGCGAQSTRETVTLCRDAAESGADFALVLPPSYYHAAGGLTMDLVVRHFRRVADESPLPVLVYNFPAVCSGLDLDSDVLSSLARHPNIVGVKLTCGNTGKLARVVASTAADDGFRVFGGSADFTLQTLSVGGHGVIAGLANVAPAACVEVMRLWQEGKVDDAVRIQAVVATADWVVINGGFVSVKAALETYFRYGGLPRMPCRLLEGDALDAQMAGLVELVELERKLAVYSSSSSLLPQ</sequence>
<dbReference type="PIRSF" id="PIRSF001365">
    <property type="entry name" value="DHDPS"/>
    <property type="match status" value="1"/>
</dbReference>
<dbReference type="Proteomes" id="UP000253664">
    <property type="component" value="Unassembled WGS sequence"/>
</dbReference>
<feature type="binding site" evidence="3">
    <location>
        <position position="221"/>
    </location>
    <ligand>
        <name>pyruvate</name>
        <dbReference type="ChEBI" id="CHEBI:15361"/>
    </ligand>
</feature>
<dbReference type="AlphaFoldDB" id="A0A367LET8"/>
<organism evidence="4 5">
    <name type="scientific">Ophiocordyceps polyrhachis-furcata BCC 54312</name>
    <dbReference type="NCBI Taxonomy" id="1330021"/>
    <lineage>
        <taxon>Eukaryota</taxon>
        <taxon>Fungi</taxon>
        <taxon>Dikarya</taxon>
        <taxon>Ascomycota</taxon>
        <taxon>Pezizomycotina</taxon>
        <taxon>Sordariomycetes</taxon>
        <taxon>Hypocreomycetidae</taxon>
        <taxon>Hypocreales</taxon>
        <taxon>Ophiocordycipitaceae</taxon>
        <taxon>Ophiocordyceps</taxon>
    </lineage>
</organism>
<evidence type="ECO:0008006" key="6">
    <source>
        <dbReference type="Google" id="ProtNLM"/>
    </source>
</evidence>
<dbReference type="PANTHER" id="PTHR12128:SF52">
    <property type="entry name" value="4-HYDROXY-2-OXOGLUTARATE ALDOLASE, MITOCHONDRIAL-RELATED"/>
    <property type="match status" value="1"/>
</dbReference>
<keyword evidence="5" id="KW-1185">Reference proteome</keyword>
<comment type="caution">
    <text evidence="4">The sequence shown here is derived from an EMBL/GenBank/DDBJ whole genome shotgun (WGS) entry which is preliminary data.</text>
</comment>
<name>A0A367LET8_9HYPO</name>
<dbReference type="Pfam" id="PF00701">
    <property type="entry name" value="DHDPS"/>
    <property type="match status" value="1"/>
</dbReference>
<dbReference type="SMART" id="SM01130">
    <property type="entry name" value="DHDPS"/>
    <property type="match status" value="1"/>
</dbReference>
<dbReference type="Gene3D" id="3.20.20.70">
    <property type="entry name" value="Aldolase class I"/>
    <property type="match status" value="1"/>
</dbReference>
<feature type="active site" description="Schiff-base intermediate with substrate" evidence="2">
    <location>
        <position position="177"/>
    </location>
</feature>
<proteinExistence type="inferred from homology"/>
<evidence type="ECO:0000256" key="2">
    <source>
        <dbReference type="PIRSR" id="PIRSR001365-1"/>
    </source>
</evidence>
<evidence type="ECO:0000313" key="4">
    <source>
        <dbReference type="EMBL" id="RCI12944.1"/>
    </source>
</evidence>